<protein>
    <submittedName>
        <fullName evidence="2">Uncharacterized protein</fullName>
    </submittedName>
</protein>
<evidence type="ECO:0000313" key="2">
    <source>
        <dbReference type="EMBL" id="KAF5369114.1"/>
    </source>
</evidence>
<reference evidence="2 3" key="1">
    <citation type="journal article" date="2020" name="ISME J.">
        <title>Uncovering the hidden diversity of litter-decomposition mechanisms in mushroom-forming fungi.</title>
        <authorList>
            <person name="Floudas D."/>
            <person name="Bentzer J."/>
            <person name="Ahren D."/>
            <person name="Johansson T."/>
            <person name="Persson P."/>
            <person name="Tunlid A."/>
        </authorList>
    </citation>
    <scope>NUCLEOTIDE SEQUENCE [LARGE SCALE GENOMIC DNA]</scope>
    <source>
        <strain evidence="2 3">CBS 661.87</strain>
    </source>
</reference>
<dbReference type="AlphaFoldDB" id="A0A8H5LTU2"/>
<organism evidence="2 3">
    <name type="scientific">Tricholomella constricta</name>
    <dbReference type="NCBI Taxonomy" id="117010"/>
    <lineage>
        <taxon>Eukaryota</taxon>
        <taxon>Fungi</taxon>
        <taxon>Dikarya</taxon>
        <taxon>Basidiomycota</taxon>
        <taxon>Agaricomycotina</taxon>
        <taxon>Agaricomycetes</taxon>
        <taxon>Agaricomycetidae</taxon>
        <taxon>Agaricales</taxon>
        <taxon>Tricholomatineae</taxon>
        <taxon>Lyophyllaceae</taxon>
        <taxon>Tricholomella</taxon>
    </lineage>
</organism>
<keyword evidence="3" id="KW-1185">Reference proteome</keyword>
<dbReference type="Proteomes" id="UP000565441">
    <property type="component" value="Unassembled WGS sequence"/>
</dbReference>
<feature type="chain" id="PRO_5034575983" evidence="1">
    <location>
        <begin position="21"/>
        <end position="207"/>
    </location>
</feature>
<feature type="signal peptide" evidence="1">
    <location>
        <begin position="1"/>
        <end position="20"/>
    </location>
</feature>
<proteinExistence type="predicted"/>
<dbReference type="OrthoDB" id="2929351at2759"/>
<evidence type="ECO:0000313" key="3">
    <source>
        <dbReference type="Proteomes" id="UP000565441"/>
    </source>
</evidence>
<dbReference type="EMBL" id="JAACJP010000057">
    <property type="protein sequence ID" value="KAF5369114.1"/>
    <property type="molecule type" value="Genomic_DNA"/>
</dbReference>
<name>A0A8H5LTU2_9AGAR</name>
<keyword evidence="1" id="KW-0732">Signal</keyword>
<gene>
    <name evidence="2" type="ORF">D9615_010438</name>
</gene>
<sequence length="207" mass="21525">MKSNVASLFLCLSCVYIANAAPASPTTVTLFAVADSSRTETAPLPSQSFSFLGVGSAGETTYANEIYATNWQSLGPNGETTHVTKTIQGTYLADASHIKYIYTPKSEDALVAPTQHMNCRLSQDSGEGDCSNFQVISNSVVTSTTLNVWAGTLIPVYTLTVPANANSVPTDSATKGNGAVRRGDAGTGGVLRLVVPAVLGVLVTSML</sequence>
<comment type="caution">
    <text evidence="2">The sequence shown here is derived from an EMBL/GenBank/DDBJ whole genome shotgun (WGS) entry which is preliminary data.</text>
</comment>
<evidence type="ECO:0000256" key="1">
    <source>
        <dbReference type="SAM" id="SignalP"/>
    </source>
</evidence>
<accession>A0A8H5LTU2</accession>